<dbReference type="EMBL" id="VUJU01010506">
    <property type="protein sequence ID" value="KAF0714022.1"/>
    <property type="molecule type" value="Genomic_DNA"/>
</dbReference>
<protein>
    <submittedName>
        <fullName evidence="1">Uncharacterized protein</fullName>
    </submittedName>
</protein>
<accession>A0A6G0W0W9</accession>
<proteinExistence type="predicted"/>
<sequence>MLNQKQNETVVNNQWGNITKDSDSNRKVKLWLHNINMTCTEDTKSDEENANLLLENCSSASEYDDTENDKDWVANKKQLSFSSSFSNLVDDNNINMLMDQDDCNMIDETANVSSNQLELWKKNVNRLKRLCGEEYISSSGKPIPKKEPKPVNCTNCRYKCNENFPEDIRKKICFEYWSLGDNYKQKMYLASCVINVPVRRRRPNCINNKSISRQIFLRYGEEIKKRVCLKFLCSTLSISHRVLEVCMRDVTESGIYMGQHNNKGRKPPNSTKDINVELAKSHIDSFPRVESHYCRKDTKKHYLSSDLNISIMYRLYKNDFCTTKQIQPVSLAIYRKIFHGYDPELSFFKPKKDQCPLCNAYALNKETLTNEYNEHKQRETDSMEMKKNDKQKAILDHGKTFRAITFDLQAILSVPYAGDSQLYYKRKLNVYNFTIFDAFNKDGYCYVWDECSGKKGSIEIGTCLLKYLLELPTTVHHVSSFSDTCGGQNRNKNVCAAMLYAVNKITNLKIVDLKYMETGHSYLEADAMHATIERYRKHKKIYTTREWALLISSARLNPSPYNVTTLIHSDFYDLNNLTSKVIQNTTKRTVSNLQDRSNGPVKVQWLKIKWLRFEKSKPNTIQYKYNLNDTEFYEIDITQCNKRKVLCRDWDNIVLKPAYTKQMPISEAKKNDLLFLLEKRIIPPDYSNYIKSIPSTSRPKGNSSDFIC</sequence>
<evidence type="ECO:0000313" key="2">
    <source>
        <dbReference type="Proteomes" id="UP000478052"/>
    </source>
</evidence>
<dbReference type="PANTHER" id="PTHR10773:SF19">
    <property type="match status" value="1"/>
</dbReference>
<reference evidence="1 2" key="1">
    <citation type="submission" date="2019-08" db="EMBL/GenBank/DDBJ databases">
        <title>Whole genome of Aphis craccivora.</title>
        <authorList>
            <person name="Voronova N.V."/>
            <person name="Shulinski R.S."/>
            <person name="Bandarenka Y.V."/>
            <person name="Zhorov D.G."/>
            <person name="Warner D."/>
        </authorList>
    </citation>
    <scope>NUCLEOTIDE SEQUENCE [LARGE SCALE GENOMIC DNA]</scope>
    <source>
        <strain evidence="1">180601</strain>
        <tissue evidence="1">Whole Body</tissue>
    </source>
</reference>
<dbReference type="Proteomes" id="UP000478052">
    <property type="component" value="Unassembled WGS sequence"/>
</dbReference>
<name>A0A6G0W0W9_APHCR</name>
<organism evidence="1 2">
    <name type="scientific">Aphis craccivora</name>
    <name type="common">Cowpea aphid</name>
    <dbReference type="NCBI Taxonomy" id="307492"/>
    <lineage>
        <taxon>Eukaryota</taxon>
        <taxon>Metazoa</taxon>
        <taxon>Ecdysozoa</taxon>
        <taxon>Arthropoda</taxon>
        <taxon>Hexapoda</taxon>
        <taxon>Insecta</taxon>
        <taxon>Pterygota</taxon>
        <taxon>Neoptera</taxon>
        <taxon>Paraneoptera</taxon>
        <taxon>Hemiptera</taxon>
        <taxon>Sternorrhyncha</taxon>
        <taxon>Aphidomorpha</taxon>
        <taxon>Aphidoidea</taxon>
        <taxon>Aphididae</taxon>
        <taxon>Aphidini</taxon>
        <taxon>Aphis</taxon>
        <taxon>Aphis</taxon>
    </lineage>
</organism>
<gene>
    <name evidence="1" type="ORF">FWK35_00032105</name>
</gene>
<evidence type="ECO:0000313" key="1">
    <source>
        <dbReference type="EMBL" id="KAF0714022.1"/>
    </source>
</evidence>
<dbReference type="OrthoDB" id="6625469at2759"/>
<comment type="caution">
    <text evidence="1">The sequence shown here is derived from an EMBL/GenBank/DDBJ whole genome shotgun (WGS) entry which is preliminary data.</text>
</comment>
<dbReference type="PANTHER" id="PTHR10773">
    <property type="entry name" value="DNA-DIRECTED RNA POLYMERASES I, II, AND III SUBUNIT RPABC2"/>
    <property type="match status" value="1"/>
</dbReference>
<dbReference type="AlphaFoldDB" id="A0A6G0W0W9"/>
<keyword evidence="2" id="KW-1185">Reference proteome</keyword>